<evidence type="ECO:0000313" key="2">
    <source>
        <dbReference type="Proteomes" id="UP000248729"/>
    </source>
</evidence>
<proteinExistence type="predicted"/>
<reference evidence="1 2" key="1">
    <citation type="submission" date="2018-06" db="EMBL/GenBank/DDBJ databases">
        <title>Freshwater and sediment microbial communities from various areas in North America, analyzing microbe dynamics in response to fracking.</title>
        <authorList>
            <person name="Lamendella R."/>
        </authorList>
    </citation>
    <scope>NUCLEOTIDE SEQUENCE [LARGE SCALE GENOMIC DNA]</scope>
    <source>
        <strain evidence="1 2">99A</strain>
    </source>
</reference>
<comment type="caution">
    <text evidence="1">The sequence shown here is derived from an EMBL/GenBank/DDBJ whole genome shotgun (WGS) entry which is preliminary data.</text>
</comment>
<organism evidence="1 2">
    <name type="scientific">Vibrio diazotrophicus</name>
    <dbReference type="NCBI Taxonomy" id="685"/>
    <lineage>
        <taxon>Bacteria</taxon>
        <taxon>Pseudomonadati</taxon>
        <taxon>Pseudomonadota</taxon>
        <taxon>Gammaproteobacteria</taxon>
        <taxon>Vibrionales</taxon>
        <taxon>Vibrionaceae</taxon>
        <taxon>Vibrio</taxon>
    </lineage>
</organism>
<protein>
    <submittedName>
        <fullName evidence="1">Uncharacterized protein</fullName>
    </submittedName>
</protein>
<name>A0A329ECR1_VIBDI</name>
<dbReference type="EMBL" id="QLTR01000023">
    <property type="protein sequence ID" value="RAS60077.1"/>
    <property type="molecule type" value="Genomic_DNA"/>
</dbReference>
<accession>A0A329ECR1</accession>
<dbReference type="Proteomes" id="UP000248729">
    <property type="component" value="Unassembled WGS sequence"/>
</dbReference>
<evidence type="ECO:0000313" key="1">
    <source>
        <dbReference type="EMBL" id="RAS60077.1"/>
    </source>
</evidence>
<sequence length="131" mass="15287">MMKITLSQVREIKNIILKFDQNQQPLLGDIHRHFYQMDQLGAFRKVRDHIEMTGVVWRELNETIATYTGDYDPLIDSIFLGFNDDFAKAWPSEPEKSTEHYANAINTAINKLYKYSQDLLLCVESANSDER</sequence>
<dbReference type="AlphaFoldDB" id="A0A329ECR1"/>
<gene>
    <name evidence="1" type="ORF">DET48_12346</name>
</gene>